<proteinExistence type="predicted"/>
<sequence length="103" mass="11243">MAQAARICFTLGVTADDLALKQCGAIVWLMAQDHEWYTGEAMEGVWFETREDSAAHQGALDVVPYGRYEALAVSRLATGRLDPPDICLIYGTPGQMILLINGL</sequence>
<keyword evidence="2" id="KW-1185">Reference proteome</keyword>
<gene>
    <name evidence="1" type="ORF">SAMN04488112_107108</name>
</gene>
<dbReference type="STRING" id="1236220.SAMN04488112_107108"/>
<dbReference type="InterPro" id="IPR003748">
    <property type="entry name" value="DUF169"/>
</dbReference>
<reference evidence="1 2" key="1">
    <citation type="submission" date="2016-10" db="EMBL/GenBank/DDBJ databases">
        <authorList>
            <person name="de Groot N.N."/>
        </authorList>
    </citation>
    <scope>NUCLEOTIDE SEQUENCE [LARGE SCALE GENOMIC DNA]</scope>
    <source>
        <strain evidence="1 2">DSM 45514</strain>
    </source>
</reference>
<dbReference type="Proteomes" id="UP000199387">
    <property type="component" value="Unassembled WGS sequence"/>
</dbReference>
<dbReference type="Pfam" id="PF02596">
    <property type="entry name" value="DUF169"/>
    <property type="match status" value="1"/>
</dbReference>
<evidence type="ECO:0000313" key="2">
    <source>
        <dbReference type="Proteomes" id="UP000199387"/>
    </source>
</evidence>
<protein>
    <submittedName>
        <fullName evidence="1">Uncharacterized ArCR, COG2043</fullName>
    </submittedName>
</protein>
<dbReference type="PANTHER" id="PTHR37954:SF3">
    <property type="entry name" value="DUF169 DOMAIN-CONTAINING PROTEIN"/>
    <property type="match status" value="1"/>
</dbReference>
<accession>A0A1G6L8C3</accession>
<organism evidence="1 2">
    <name type="scientific">Melghirimyces thermohalophilus</name>
    <dbReference type="NCBI Taxonomy" id="1236220"/>
    <lineage>
        <taxon>Bacteria</taxon>
        <taxon>Bacillati</taxon>
        <taxon>Bacillota</taxon>
        <taxon>Bacilli</taxon>
        <taxon>Bacillales</taxon>
        <taxon>Thermoactinomycetaceae</taxon>
        <taxon>Melghirimyces</taxon>
    </lineage>
</organism>
<evidence type="ECO:0000313" key="1">
    <source>
        <dbReference type="EMBL" id="SDC39612.1"/>
    </source>
</evidence>
<name>A0A1G6L8C3_9BACL</name>
<dbReference type="PANTHER" id="PTHR37954">
    <property type="entry name" value="BLL4979 PROTEIN"/>
    <property type="match status" value="1"/>
</dbReference>
<dbReference type="EMBL" id="FMZA01000007">
    <property type="protein sequence ID" value="SDC39612.1"/>
    <property type="molecule type" value="Genomic_DNA"/>
</dbReference>
<dbReference type="AlphaFoldDB" id="A0A1G6L8C3"/>